<dbReference type="EMBL" id="FN649731">
    <property type="protein sequence ID" value="CBN73886.1"/>
    <property type="molecule type" value="Genomic_DNA"/>
</dbReference>
<dbReference type="EMBL" id="FN648926">
    <property type="protein sequence ID" value="CBN73886.1"/>
    <property type="molecule type" value="Genomic_DNA"/>
</dbReference>
<dbReference type="Gene3D" id="3.90.1200.10">
    <property type="match status" value="1"/>
</dbReference>
<dbReference type="OMA" id="TPLNNTW"/>
<feature type="region of interest" description="Disordered" evidence="3">
    <location>
        <begin position="1"/>
        <end position="34"/>
    </location>
</feature>
<organism evidence="4 5">
    <name type="scientific">Ectocarpus siliculosus</name>
    <name type="common">Brown alga</name>
    <name type="synonym">Conferva siliculosa</name>
    <dbReference type="NCBI Taxonomy" id="2880"/>
    <lineage>
        <taxon>Eukaryota</taxon>
        <taxon>Sar</taxon>
        <taxon>Stramenopiles</taxon>
        <taxon>Ochrophyta</taxon>
        <taxon>PX clade</taxon>
        <taxon>Phaeophyceae</taxon>
        <taxon>Ectocarpales</taxon>
        <taxon>Ectocarpaceae</taxon>
        <taxon>Ectocarpus</taxon>
    </lineage>
</organism>
<evidence type="ECO:0000256" key="3">
    <source>
        <dbReference type="SAM" id="MobiDB-lite"/>
    </source>
</evidence>
<dbReference type="Pfam" id="PF03881">
    <property type="entry name" value="Fructosamin_kin"/>
    <property type="match status" value="1"/>
</dbReference>
<dbReference type="PANTHER" id="PTHR12149:SF8">
    <property type="entry name" value="PROTEIN-RIBULOSAMINE 3-KINASE"/>
    <property type="match status" value="1"/>
</dbReference>
<gene>
    <name evidence="4" type="ORF">Esi_0007_0224</name>
</gene>
<keyword evidence="4" id="KW-0418">Kinase</keyword>
<sequence length="352" mass="39495">MEAERIMAQLQSENERQDAVPDDGSPKYMPSTEDTDPIVRALKTVLKCKEVTDWELLDSRWNGNEALRWTTDRGPFFVKMNRVEDMSVFMTEAVSLSALAKADVMQVPKPLHLGVLPKVGEIGPGAFMILEHLALVPFGPMRPGNQAALGNSLADLHLSKEHDALHQGRFGFPVSNFLALTPLNNAWCDTWTEFFKRRMSDQIEGLLKDKAYGRAALVEGEPDTADVLKRFRAVEGRVGDILEGATVTPSLLHGDLWIGNTGATIEGPCMFDPASFFGHSEFELAIMEMFGGFQEPFWTAYHDKIPKAEGFERRQKLYKLYHYLNQLNLFGDPKVRETVETLTNEMLSDLDG</sequence>
<protein>
    <recommendedName>
        <fullName evidence="1">protein-ribulosamine 3-kinase</fullName>
        <ecNumber evidence="1">2.7.1.172</ecNumber>
    </recommendedName>
</protein>
<dbReference type="EC" id="2.7.1.172" evidence="1"/>
<comment type="catalytic activity">
    <reaction evidence="2">
        <text>N(6)-D-ribulosyl-L-lysyl-[protein] + ATP = N(6)-(3-O-phospho-D-ribulosyl)-L-lysyl-[protein] + ADP + H(+)</text>
        <dbReference type="Rhea" id="RHEA:48432"/>
        <dbReference type="Rhea" id="RHEA-COMP:12103"/>
        <dbReference type="Rhea" id="RHEA-COMP:12104"/>
        <dbReference type="ChEBI" id="CHEBI:15378"/>
        <dbReference type="ChEBI" id="CHEBI:30616"/>
        <dbReference type="ChEBI" id="CHEBI:90418"/>
        <dbReference type="ChEBI" id="CHEBI:90420"/>
        <dbReference type="ChEBI" id="CHEBI:456216"/>
        <dbReference type="EC" id="2.7.1.172"/>
    </reaction>
    <physiologicalReaction direction="left-to-right" evidence="2">
        <dbReference type="Rhea" id="RHEA:48433"/>
    </physiologicalReaction>
</comment>
<dbReference type="PANTHER" id="PTHR12149">
    <property type="entry name" value="FRUCTOSAMINE 3 KINASE-RELATED PROTEIN"/>
    <property type="match status" value="1"/>
</dbReference>
<proteinExistence type="predicted"/>
<dbReference type="eggNOG" id="KOG3021">
    <property type="taxonomic scope" value="Eukaryota"/>
</dbReference>
<dbReference type="InParanoid" id="D8LRW9"/>
<evidence type="ECO:0000256" key="2">
    <source>
        <dbReference type="ARBA" id="ARBA00048655"/>
    </source>
</evidence>
<dbReference type="InterPro" id="IPR011009">
    <property type="entry name" value="Kinase-like_dom_sf"/>
</dbReference>
<dbReference type="Gene3D" id="3.30.200.20">
    <property type="entry name" value="Phosphorylase Kinase, domain 1"/>
    <property type="match status" value="1"/>
</dbReference>
<dbReference type="GO" id="GO:0102193">
    <property type="term" value="F:protein-ribulosamine 3-kinase activity"/>
    <property type="evidence" value="ECO:0007669"/>
    <property type="project" value="UniProtKB-EC"/>
</dbReference>
<reference evidence="4 5" key="1">
    <citation type="journal article" date="2010" name="Nature">
        <title>The Ectocarpus genome and the independent evolution of multicellularity in brown algae.</title>
        <authorList>
            <person name="Cock J.M."/>
            <person name="Sterck L."/>
            <person name="Rouze P."/>
            <person name="Scornet D."/>
            <person name="Allen A.E."/>
            <person name="Amoutzias G."/>
            <person name="Anthouard V."/>
            <person name="Artiguenave F."/>
            <person name="Aury J.M."/>
            <person name="Badger J.H."/>
            <person name="Beszteri B."/>
            <person name="Billiau K."/>
            <person name="Bonnet E."/>
            <person name="Bothwell J.H."/>
            <person name="Bowler C."/>
            <person name="Boyen C."/>
            <person name="Brownlee C."/>
            <person name="Carrano C.J."/>
            <person name="Charrier B."/>
            <person name="Cho G.Y."/>
            <person name="Coelho S.M."/>
            <person name="Collen J."/>
            <person name="Corre E."/>
            <person name="Da Silva C."/>
            <person name="Delage L."/>
            <person name="Delaroque N."/>
            <person name="Dittami S.M."/>
            <person name="Doulbeau S."/>
            <person name="Elias M."/>
            <person name="Farnham G."/>
            <person name="Gachon C.M."/>
            <person name="Gschloessl B."/>
            <person name="Heesch S."/>
            <person name="Jabbari K."/>
            <person name="Jubin C."/>
            <person name="Kawai H."/>
            <person name="Kimura K."/>
            <person name="Kloareg B."/>
            <person name="Kupper F.C."/>
            <person name="Lang D."/>
            <person name="Le Bail A."/>
            <person name="Leblanc C."/>
            <person name="Lerouge P."/>
            <person name="Lohr M."/>
            <person name="Lopez P.J."/>
            <person name="Martens C."/>
            <person name="Maumus F."/>
            <person name="Michel G."/>
            <person name="Miranda-Saavedra D."/>
            <person name="Morales J."/>
            <person name="Moreau H."/>
            <person name="Motomura T."/>
            <person name="Nagasato C."/>
            <person name="Napoli C.A."/>
            <person name="Nelson D.R."/>
            <person name="Nyvall-Collen P."/>
            <person name="Peters A.F."/>
            <person name="Pommier C."/>
            <person name="Potin P."/>
            <person name="Poulain J."/>
            <person name="Quesneville H."/>
            <person name="Read B."/>
            <person name="Rensing S.A."/>
            <person name="Ritter A."/>
            <person name="Rousvoal S."/>
            <person name="Samanta M."/>
            <person name="Samson G."/>
            <person name="Schroeder D.C."/>
            <person name="Segurens B."/>
            <person name="Strittmatter M."/>
            <person name="Tonon T."/>
            <person name="Tregear J.W."/>
            <person name="Valentin K."/>
            <person name="von Dassow P."/>
            <person name="Yamagishi T."/>
            <person name="Van de Peer Y."/>
            <person name="Wincker P."/>
        </authorList>
    </citation>
    <scope>NUCLEOTIDE SEQUENCE [LARGE SCALE GENOMIC DNA]</scope>
    <source>
        <strain evidence="5">Ec32 / CCAP1310/4</strain>
    </source>
</reference>
<dbReference type="GO" id="GO:0016301">
    <property type="term" value="F:kinase activity"/>
    <property type="evidence" value="ECO:0007669"/>
    <property type="project" value="UniProtKB-KW"/>
</dbReference>
<dbReference type="OrthoDB" id="5772781at2759"/>
<dbReference type="AlphaFoldDB" id="D8LRW9"/>
<dbReference type="SUPFAM" id="SSF56112">
    <property type="entry name" value="Protein kinase-like (PK-like)"/>
    <property type="match status" value="1"/>
</dbReference>
<evidence type="ECO:0000313" key="5">
    <source>
        <dbReference type="Proteomes" id="UP000002630"/>
    </source>
</evidence>
<dbReference type="Proteomes" id="UP000002630">
    <property type="component" value="Linkage Group LG06"/>
</dbReference>
<accession>D8LRW9</accession>
<evidence type="ECO:0000256" key="1">
    <source>
        <dbReference type="ARBA" id="ARBA00011961"/>
    </source>
</evidence>
<keyword evidence="4" id="KW-0808">Transferase</keyword>
<name>D8LRW9_ECTSI</name>
<keyword evidence="5" id="KW-1185">Reference proteome</keyword>
<evidence type="ECO:0000313" key="4">
    <source>
        <dbReference type="EMBL" id="CBN73886.1"/>
    </source>
</evidence>
<dbReference type="InterPro" id="IPR016477">
    <property type="entry name" value="Fructo-/Ketosamine-3-kinase"/>
</dbReference>